<evidence type="ECO:0000256" key="5">
    <source>
        <dbReference type="SAM" id="MobiDB-lite"/>
    </source>
</evidence>
<dbReference type="PROSITE" id="PS51192">
    <property type="entry name" value="HELICASE_ATP_BIND_1"/>
    <property type="match status" value="1"/>
</dbReference>
<dbReference type="EMBL" id="JBJQOH010000006">
    <property type="protein sequence ID" value="KAL3685839.1"/>
    <property type="molecule type" value="Genomic_DNA"/>
</dbReference>
<dbReference type="InterPro" id="IPR027417">
    <property type="entry name" value="P-loop_NTPase"/>
</dbReference>
<keyword evidence="2" id="KW-0378">Hydrolase</keyword>
<evidence type="ECO:0000256" key="2">
    <source>
        <dbReference type="ARBA" id="ARBA00022801"/>
    </source>
</evidence>
<name>A0ABD3H6T3_9MARC</name>
<evidence type="ECO:0000256" key="4">
    <source>
        <dbReference type="ARBA" id="ARBA00022840"/>
    </source>
</evidence>
<dbReference type="GO" id="GO:0005524">
    <property type="term" value="F:ATP binding"/>
    <property type="evidence" value="ECO:0007669"/>
    <property type="project" value="UniProtKB-KW"/>
</dbReference>
<dbReference type="CDD" id="cd18793">
    <property type="entry name" value="SF2_C_SNF"/>
    <property type="match status" value="1"/>
</dbReference>
<comment type="caution">
    <text evidence="9">The sequence shown here is derived from an EMBL/GenBank/DDBJ whole genome shotgun (WGS) entry which is preliminary data.</text>
</comment>
<evidence type="ECO:0000313" key="9">
    <source>
        <dbReference type="EMBL" id="KAL3685839.1"/>
    </source>
</evidence>
<evidence type="ECO:0000256" key="3">
    <source>
        <dbReference type="ARBA" id="ARBA00022806"/>
    </source>
</evidence>
<feature type="region of interest" description="Disordered" evidence="5">
    <location>
        <begin position="26"/>
        <end position="47"/>
    </location>
</feature>
<organism evidence="9 10">
    <name type="scientific">Riccia sorocarpa</name>
    <dbReference type="NCBI Taxonomy" id="122646"/>
    <lineage>
        <taxon>Eukaryota</taxon>
        <taxon>Viridiplantae</taxon>
        <taxon>Streptophyta</taxon>
        <taxon>Embryophyta</taxon>
        <taxon>Marchantiophyta</taxon>
        <taxon>Marchantiopsida</taxon>
        <taxon>Marchantiidae</taxon>
        <taxon>Marchantiales</taxon>
        <taxon>Ricciaceae</taxon>
        <taxon>Riccia</taxon>
    </lineage>
</organism>
<feature type="domain" description="Helicase ATP-binding" evidence="6">
    <location>
        <begin position="327"/>
        <end position="497"/>
    </location>
</feature>
<proteinExistence type="predicted"/>
<feature type="domain" description="Helicase C-terminal" evidence="7">
    <location>
        <begin position="659"/>
        <end position="819"/>
    </location>
</feature>
<keyword evidence="4" id="KW-0067">ATP-binding</keyword>
<dbReference type="GO" id="GO:0016787">
    <property type="term" value="F:hydrolase activity"/>
    <property type="evidence" value="ECO:0007669"/>
    <property type="project" value="UniProtKB-KW"/>
</dbReference>
<dbReference type="SUPFAM" id="SSF52540">
    <property type="entry name" value="P-loop containing nucleoside triphosphate hydrolases"/>
    <property type="match status" value="2"/>
</dbReference>
<dbReference type="InterPro" id="IPR001650">
    <property type="entry name" value="Helicase_C-like"/>
</dbReference>
<dbReference type="PROSITE" id="PS51194">
    <property type="entry name" value="HELICASE_CTER"/>
    <property type="match status" value="1"/>
</dbReference>
<keyword evidence="3" id="KW-0347">Helicase</keyword>
<evidence type="ECO:0000313" key="10">
    <source>
        <dbReference type="Proteomes" id="UP001633002"/>
    </source>
</evidence>
<evidence type="ECO:0000259" key="6">
    <source>
        <dbReference type="PROSITE" id="PS51192"/>
    </source>
</evidence>
<protein>
    <recommendedName>
        <fullName evidence="11">SWI/SNF-related matrix-associated actin-dependent regulator of chromatin subfamily A-like protein 1</fullName>
    </recommendedName>
</protein>
<dbReference type="PROSITE" id="PS51467">
    <property type="entry name" value="HARP"/>
    <property type="match status" value="2"/>
</dbReference>
<evidence type="ECO:0008006" key="11">
    <source>
        <dbReference type="Google" id="ProtNLM"/>
    </source>
</evidence>
<sequence length="919" mass="102062">MMGDDDEWNLSPEELDALEQTAATQLAAHKHVPSSAAAPTASTWDSPSKRVLPKYEVLGSPQKSIASLISTSPLKGARGIIPVKIFKDIPGRIACQAPYNSHLVEALKTVPARSWDASRKVWTYPEAGLDFLVNAIKSLSHLKLSIEIVPPLSVNPGVSDVSTADRIGSQEDEAEVWCTPPQALSSVQENHSDVLQSKSPRPCQVQSSLSVQGPNKSCYVKFFLHHCGKIAAKFEYDTEVVAALKKVPRAEYHAKERLWMFPISSIPKAEEVLKSIKDRVVTIEPLEPIVKRALEATATLPDLRERFDLVDEKLRKTLMEFQVEGVRFALQHGGRALIADEMGLGKTLQALAVVSCLQEEWPVLIIVPSSLRVHWANMVATWLNVCPSDITIVLSQGSCHGGFNVVRTSGKHKPLVNGLFNIVSYDALTKLEDIIMRTGFKIVIADESHYMKNPQAKRTNVCVPLLQKAKYSLLLTGTPALSRPIELFKQLQALQPTVYQKINEYGGRYCQGVSDYLPLAESLLFFCHNLCFEKLSGGSGVISLAADSILPQGFFGVWQGSSNREELHALVKSTVMIRRLKSDVLTQLPKKRREQIFMTLDEKGMNQIRALLHELDSVKTAMQAALKAGNKEEVMDMRAEERTLISKIYSETAEVKIPAVQEFLETMLEGGCKFLVFAHHQVMLDGIQEFLQKKKVKFIRIDGKTPAASRQELVKTFQEKEDVKVAVLGIRAAGVGLTLTAASTVIFAEMSWTPGDLVQAEDRAHRIGQESAVNVYYLHAHDTIDDFMWDAVQHKLENLGQVLDGQGDSTMQVASNKEVESGSQSQEQPTLHDFMKPVSKFSSNDNSEPGQKRAQSRASPVSSKRRRGPGRASRQYIDLTDELDMYPDPDFYDDDLIDLTGSSDMYEPGLQYDFAGQDY</sequence>
<dbReference type="FunFam" id="3.40.50.10810:FF:000044">
    <property type="entry name" value="Chromatin remodeling factor18"/>
    <property type="match status" value="1"/>
</dbReference>
<evidence type="ECO:0000259" key="7">
    <source>
        <dbReference type="PROSITE" id="PS51194"/>
    </source>
</evidence>
<evidence type="ECO:0000259" key="8">
    <source>
        <dbReference type="PROSITE" id="PS51467"/>
    </source>
</evidence>
<dbReference type="GO" id="GO:0004386">
    <property type="term" value="F:helicase activity"/>
    <property type="evidence" value="ECO:0007669"/>
    <property type="project" value="UniProtKB-KW"/>
</dbReference>
<dbReference type="AlphaFoldDB" id="A0ABD3H6T3"/>
<dbReference type="SMART" id="SM00487">
    <property type="entry name" value="DEXDc"/>
    <property type="match status" value="1"/>
</dbReference>
<dbReference type="InterPro" id="IPR038718">
    <property type="entry name" value="SNF2-like_sf"/>
</dbReference>
<dbReference type="InterPro" id="IPR010003">
    <property type="entry name" value="HARP_dom"/>
</dbReference>
<keyword evidence="10" id="KW-1185">Reference proteome</keyword>
<dbReference type="Proteomes" id="UP001633002">
    <property type="component" value="Unassembled WGS sequence"/>
</dbReference>
<feature type="compositionally biased region" description="Polar residues" evidence="5">
    <location>
        <begin position="840"/>
        <end position="849"/>
    </location>
</feature>
<dbReference type="Pfam" id="PF00271">
    <property type="entry name" value="Helicase_C"/>
    <property type="match status" value="1"/>
</dbReference>
<dbReference type="PANTHER" id="PTHR45766:SF3">
    <property type="entry name" value="DNA ANNEALING HELICASE AND ENDONUCLEASE ZRANB3"/>
    <property type="match status" value="1"/>
</dbReference>
<feature type="compositionally biased region" description="Low complexity" evidence="5">
    <location>
        <begin position="26"/>
        <end position="46"/>
    </location>
</feature>
<accession>A0ABD3H6T3</accession>
<feature type="domain" description="HARP" evidence="8">
    <location>
        <begin position="214"/>
        <end position="287"/>
    </location>
</feature>
<feature type="region of interest" description="Disordered" evidence="5">
    <location>
        <begin position="836"/>
        <end position="884"/>
    </location>
</feature>
<reference evidence="9 10" key="1">
    <citation type="submission" date="2024-09" db="EMBL/GenBank/DDBJ databases">
        <title>Chromosome-scale assembly of Riccia sorocarpa.</title>
        <authorList>
            <person name="Paukszto L."/>
        </authorList>
    </citation>
    <scope>NUCLEOTIDE SEQUENCE [LARGE SCALE GENOMIC DNA]</scope>
    <source>
        <strain evidence="9">LP-2024</strain>
        <tissue evidence="9">Aerial parts of the thallus</tissue>
    </source>
</reference>
<dbReference type="InterPro" id="IPR049730">
    <property type="entry name" value="SNF2/RAD54-like_C"/>
</dbReference>
<dbReference type="CDD" id="cd18010">
    <property type="entry name" value="DEXHc_HARP_SMARCAL1"/>
    <property type="match status" value="1"/>
</dbReference>
<dbReference type="FunFam" id="3.40.50.300:FF:001501">
    <property type="entry name" value="Chromatin remodeling factor18"/>
    <property type="match status" value="1"/>
</dbReference>
<dbReference type="PANTHER" id="PTHR45766">
    <property type="entry name" value="DNA ANNEALING HELICASE AND ENDONUCLEASE ZRANB3 FAMILY MEMBER"/>
    <property type="match status" value="1"/>
</dbReference>
<dbReference type="Gene3D" id="3.40.50.10810">
    <property type="entry name" value="Tandem AAA-ATPase domain"/>
    <property type="match status" value="1"/>
</dbReference>
<dbReference type="SMART" id="SM00490">
    <property type="entry name" value="HELICc"/>
    <property type="match status" value="1"/>
</dbReference>
<dbReference type="InterPro" id="IPR014001">
    <property type="entry name" value="Helicase_ATP-bd"/>
</dbReference>
<dbReference type="Gene3D" id="3.40.50.300">
    <property type="entry name" value="P-loop containing nucleotide triphosphate hydrolases"/>
    <property type="match status" value="1"/>
</dbReference>
<feature type="domain" description="HARP" evidence="8">
    <location>
        <begin position="77"/>
        <end position="150"/>
    </location>
</feature>
<evidence type="ECO:0000256" key="1">
    <source>
        <dbReference type="ARBA" id="ARBA00022741"/>
    </source>
</evidence>
<dbReference type="Pfam" id="PF00176">
    <property type="entry name" value="SNF2-rel_dom"/>
    <property type="match status" value="1"/>
</dbReference>
<dbReference type="InterPro" id="IPR000330">
    <property type="entry name" value="SNF2_N"/>
</dbReference>
<keyword evidence="1" id="KW-0547">Nucleotide-binding</keyword>
<gene>
    <name evidence="9" type="ORF">R1sor_003861</name>
</gene>